<organism evidence="4 5">
    <name type="scientific">Lophiotrema nucula</name>
    <dbReference type="NCBI Taxonomy" id="690887"/>
    <lineage>
        <taxon>Eukaryota</taxon>
        <taxon>Fungi</taxon>
        <taxon>Dikarya</taxon>
        <taxon>Ascomycota</taxon>
        <taxon>Pezizomycotina</taxon>
        <taxon>Dothideomycetes</taxon>
        <taxon>Pleosporomycetidae</taxon>
        <taxon>Pleosporales</taxon>
        <taxon>Lophiotremataceae</taxon>
        <taxon>Lophiotrema</taxon>
    </lineage>
</organism>
<protein>
    <recommendedName>
        <fullName evidence="3">DUF1279 domain-containing protein</fullName>
    </recommendedName>
</protein>
<keyword evidence="2" id="KW-0812">Transmembrane</keyword>
<evidence type="ECO:0000256" key="2">
    <source>
        <dbReference type="SAM" id="Phobius"/>
    </source>
</evidence>
<reference evidence="4" key="1">
    <citation type="journal article" date="2020" name="Stud. Mycol.">
        <title>101 Dothideomycetes genomes: a test case for predicting lifestyles and emergence of pathogens.</title>
        <authorList>
            <person name="Haridas S."/>
            <person name="Albert R."/>
            <person name="Binder M."/>
            <person name="Bloem J."/>
            <person name="Labutti K."/>
            <person name="Salamov A."/>
            <person name="Andreopoulos B."/>
            <person name="Baker S."/>
            <person name="Barry K."/>
            <person name="Bills G."/>
            <person name="Bluhm B."/>
            <person name="Cannon C."/>
            <person name="Castanera R."/>
            <person name="Culley D."/>
            <person name="Daum C."/>
            <person name="Ezra D."/>
            <person name="Gonzalez J."/>
            <person name="Henrissat B."/>
            <person name="Kuo A."/>
            <person name="Liang C."/>
            <person name="Lipzen A."/>
            <person name="Lutzoni F."/>
            <person name="Magnuson J."/>
            <person name="Mondo S."/>
            <person name="Nolan M."/>
            <person name="Ohm R."/>
            <person name="Pangilinan J."/>
            <person name="Park H.-J."/>
            <person name="Ramirez L."/>
            <person name="Alfaro M."/>
            <person name="Sun H."/>
            <person name="Tritt A."/>
            <person name="Yoshinaga Y."/>
            <person name="Zwiers L.-H."/>
            <person name="Turgeon B."/>
            <person name="Goodwin S."/>
            <person name="Spatafora J."/>
            <person name="Crous P."/>
            <person name="Grigoriev I."/>
        </authorList>
    </citation>
    <scope>NUCLEOTIDE SEQUENCE</scope>
    <source>
        <strain evidence="4">CBS 627.86</strain>
    </source>
</reference>
<dbReference type="GO" id="GO:0005739">
    <property type="term" value="C:mitochondrion"/>
    <property type="evidence" value="ECO:0007669"/>
    <property type="project" value="TreeGrafter"/>
</dbReference>
<dbReference type="EMBL" id="ML977318">
    <property type="protein sequence ID" value="KAF2117675.1"/>
    <property type="molecule type" value="Genomic_DNA"/>
</dbReference>
<proteinExistence type="predicted"/>
<keyword evidence="2" id="KW-1133">Transmembrane helix</keyword>
<dbReference type="Pfam" id="PF06916">
    <property type="entry name" value="FAM210A-B_dom"/>
    <property type="match status" value="1"/>
</dbReference>
<dbReference type="InterPro" id="IPR045866">
    <property type="entry name" value="FAM210A/B-like"/>
</dbReference>
<dbReference type="Proteomes" id="UP000799770">
    <property type="component" value="Unassembled WGS sequence"/>
</dbReference>
<feature type="domain" description="DUF1279" evidence="3">
    <location>
        <begin position="82"/>
        <end position="214"/>
    </location>
</feature>
<dbReference type="PANTHER" id="PTHR21377:SF0">
    <property type="entry name" value="PROTEIN FAM210B, MITOCHONDRIAL"/>
    <property type="match status" value="1"/>
</dbReference>
<evidence type="ECO:0000256" key="1">
    <source>
        <dbReference type="SAM" id="MobiDB-lite"/>
    </source>
</evidence>
<evidence type="ECO:0000259" key="3">
    <source>
        <dbReference type="Pfam" id="PF06916"/>
    </source>
</evidence>
<dbReference type="AlphaFoldDB" id="A0A6A5ZEN7"/>
<sequence length="235" mass="25737">MLSQRAASPRTAPAVRKFFTSAPLSSRAITKSTFQRCSTARPSRFARPNRSLRWKSDKPSPPQQPNPTQHLGSPEPAPSLSQRMKKLSREYGWSAVGVYALLTALDFPFCFLAVRGLGTERIAHYEHVVIEAVSDVIRIVYPDFRKSMGSEAVSGESLAEATAREGELALSEVDAAEAANKGSGASLWTQLALAYAIHKAFIFVRIPATVAVTPKVVKTLRGWGWDIGKRKPKSK</sequence>
<name>A0A6A5ZEN7_9PLEO</name>
<evidence type="ECO:0000313" key="5">
    <source>
        <dbReference type="Proteomes" id="UP000799770"/>
    </source>
</evidence>
<feature type="transmembrane region" description="Helical" evidence="2">
    <location>
        <begin position="91"/>
        <end position="114"/>
    </location>
</feature>
<keyword evidence="5" id="KW-1185">Reference proteome</keyword>
<evidence type="ECO:0000313" key="4">
    <source>
        <dbReference type="EMBL" id="KAF2117675.1"/>
    </source>
</evidence>
<dbReference type="OrthoDB" id="426386at2759"/>
<gene>
    <name evidence="4" type="ORF">BDV96DRAFT_489118</name>
</gene>
<dbReference type="PANTHER" id="PTHR21377">
    <property type="entry name" value="PROTEIN FAM210B, MITOCHONDRIAL"/>
    <property type="match status" value="1"/>
</dbReference>
<keyword evidence="2" id="KW-0472">Membrane</keyword>
<accession>A0A6A5ZEN7</accession>
<dbReference type="InterPro" id="IPR009688">
    <property type="entry name" value="FAM210A/B-like_dom"/>
</dbReference>
<feature type="region of interest" description="Disordered" evidence="1">
    <location>
        <begin position="33"/>
        <end position="81"/>
    </location>
</feature>